<protein>
    <submittedName>
        <fullName evidence="1">AroM family protein</fullName>
    </submittedName>
</protein>
<gene>
    <name evidence="1" type="ORF">GGB84_000653</name>
</gene>
<dbReference type="Gene3D" id="3.40.50.1860">
    <property type="match status" value="1"/>
</dbReference>
<dbReference type="Pfam" id="PF07302">
    <property type="entry name" value="AroM"/>
    <property type="match status" value="1"/>
</dbReference>
<dbReference type="EMBL" id="DAAYTU010000003">
    <property type="protein sequence ID" value="HAG5769060.1"/>
    <property type="molecule type" value="Genomic_DNA"/>
</dbReference>
<sequence length="225" mass="24944">MSASLAILTIGIVPLQEVLPLLTEYIDEKNISHHSLLGNLSRERVMAEYAPQAGEETILTLLNDNQLAQVSRRKIERDLQSVVEVLDSQGYDVILLMSTAAIRGMTVRNTIFLEPLRILPPLVSSIVEGHQVGVIVPVEELLEAQAQKWQILQKPPLFSLGDPVHDSEQKIIEAGKELLANGADVIMLDCLGFNQRHRDLLQKQLDVPVLLSNVLIARLAAELLM</sequence>
<dbReference type="AlphaFoldDB" id="A0A765T1N4"/>
<name>A0A765T1N4_ECOLX</name>
<comment type="caution">
    <text evidence="1">The sequence shown here is derived from an EMBL/GenBank/DDBJ whole genome shotgun (WGS) entry which is preliminary data.</text>
</comment>
<evidence type="ECO:0000313" key="1">
    <source>
        <dbReference type="EMBL" id="HAG5769060.1"/>
    </source>
</evidence>
<dbReference type="GO" id="GO:0016855">
    <property type="term" value="F:racemase and epimerase activity, acting on amino acids and derivatives"/>
    <property type="evidence" value="ECO:0007669"/>
    <property type="project" value="InterPro"/>
</dbReference>
<reference evidence="1" key="1">
    <citation type="journal article" date="2018" name="Genome Biol.">
        <title>SKESA: strategic k-mer extension for scrupulous assemblies.</title>
        <authorList>
            <person name="Souvorov A."/>
            <person name="Agarwala R."/>
            <person name="Lipman D.J."/>
        </authorList>
    </citation>
    <scope>NUCLEOTIDE SEQUENCE [LARGE SCALE GENOMIC DNA]</scope>
    <source>
        <strain evidence="1">1839</strain>
    </source>
</reference>
<dbReference type="InterPro" id="IPR010843">
    <property type="entry name" value="Uncharacterised_AroM"/>
</dbReference>
<reference evidence="1" key="2">
    <citation type="submission" date="2020-02" db="EMBL/GenBank/DDBJ databases">
        <authorList>
            <consortium name="NCBI Pathogen Detection Project"/>
        </authorList>
    </citation>
    <scope>NUCLEOTIDE SEQUENCE</scope>
    <source>
        <strain evidence="1">1839</strain>
    </source>
</reference>
<organism evidence="1">
    <name type="scientific">Escherichia coli</name>
    <dbReference type="NCBI Taxonomy" id="562"/>
    <lineage>
        <taxon>Bacteria</taxon>
        <taxon>Pseudomonadati</taxon>
        <taxon>Pseudomonadota</taxon>
        <taxon>Gammaproteobacteria</taxon>
        <taxon>Enterobacterales</taxon>
        <taxon>Enterobacteriaceae</taxon>
        <taxon>Escherichia</taxon>
    </lineage>
</organism>
<proteinExistence type="predicted"/>
<dbReference type="NCBIfam" id="NF007788">
    <property type="entry name" value="PRK10481.1"/>
    <property type="match status" value="1"/>
</dbReference>
<dbReference type="InterPro" id="IPR001920">
    <property type="entry name" value="Asp/Glu_race"/>
</dbReference>
<accession>A0A765T1N4</accession>